<reference evidence="7" key="1">
    <citation type="submission" date="2023-07" db="EMBL/GenBank/DDBJ databases">
        <title>Gilvimarinus algae sp. nov., isolated from the surface of Kelp.</title>
        <authorList>
            <person name="Sun Y.Y."/>
            <person name="Gong Y."/>
            <person name="Du Z.J."/>
        </authorList>
    </citation>
    <scope>NUCLEOTIDE SEQUENCE</scope>
    <source>
        <strain evidence="7">SDUM040014</strain>
    </source>
</reference>
<dbReference type="RefSeq" id="WP_302713383.1">
    <property type="nucleotide sequence ID" value="NZ_JAULRT010000059.1"/>
</dbReference>
<keyword evidence="4 6" id="KW-1133">Transmembrane helix</keyword>
<feature type="transmembrane region" description="Helical" evidence="6">
    <location>
        <begin position="39"/>
        <end position="63"/>
    </location>
</feature>
<dbReference type="PIRSF" id="PIRSF006324">
    <property type="entry name" value="LeuE"/>
    <property type="match status" value="1"/>
</dbReference>
<evidence type="ECO:0000256" key="4">
    <source>
        <dbReference type="ARBA" id="ARBA00022989"/>
    </source>
</evidence>
<keyword evidence="5 6" id="KW-0472">Membrane</keyword>
<feature type="transmembrane region" description="Helical" evidence="6">
    <location>
        <begin position="115"/>
        <end position="136"/>
    </location>
</feature>
<accession>A0ABT8TFJ1</accession>
<feature type="transmembrane region" description="Helical" evidence="6">
    <location>
        <begin position="69"/>
        <end position="87"/>
    </location>
</feature>
<evidence type="ECO:0000256" key="1">
    <source>
        <dbReference type="ARBA" id="ARBA00004651"/>
    </source>
</evidence>
<feature type="transmembrane region" description="Helical" evidence="6">
    <location>
        <begin position="148"/>
        <end position="171"/>
    </location>
</feature>
<keyword evidence="2" id="KW-1003">Cell membrane</keyword>
<keyword evidence="8" id="KW-1185">Reference proteome</keyword>
<proteinExistence type="predicted"/>
<evidence type="ECO:0000256" key="5">
    <source>
        <dbReference type="ARBA" id="ARBA00023136"/>
    </source>
</evidence>
<evidence type="ECO:0000313" key="8">
    <source>
        <dbReference type="Proteomes" id="UP001168380"/>
    </source>
</evidence>
<dbReference type="InterPro" id="IPR001123">
    <property type="entry name" value="LeuE-type"/>
</dbReference>
<dbReference type="PANTHER" id="PTHR30086">
    <property type="entry name" value="ARGININE EXPORTER PROTEIN ARGO"/>
    <property type="match status" value="1"/>
</dbReference>
<dbReference type="PANTHER" id="PTHR30086:SF20">
    <property type="entry name" value="ARGININE EXPORTER PROTEIN ARGO-RELATED"/>
    <property type="match status" value="1"/>
</dbReference>
<gene>
    <name evidence="7" type="ORF">QWI16_11865</name>
</gene>
<evidence type="ECO:0000313" key="7">
    <source>
        <dbReference type="EMBL" id="MDO3382865.1"/>
    </source>
</evidence>
<comment type="caution">
    <text evidence="7">The sequence shown here is derived from an EMBL/GenBank/DDBJ whole genome shotgun (WGS) entry which is preliminary data.</text>
</comment>
<feature type="transmembrane region" description="Helical" evidence="6">
    <location>
        <begin position="183"/>
        <end position="202"/>
    </location>
</feature>
<dbReference type="Pfam" id="PF01810">
    <property type="entry name" value="LysE"/>
    <property type="match status" value="1"/>
</dbReference>
<dbReference type="Proteomes" id="UP001168380">
    <property type="component" value="Unassembled WGS sequence"/>
</dbReference>
<dbReference type="EMBL" id="JAULRT010000059">
    <property type="protein sequence ID" value="MDO3382865.1"/>
    <property type="molecule type" value="Genomic_DNA"/>
</dbReference>
<name>A0ABT8TFJ1_9GAMM</name>
<protein>
    <submittedName>
        <fullName evidence="7">LysE family translocator</fullName>
    </submittedName>
</protein>
<feature type="transmembrane region" description="Helical" evidence="6">
    <location>
        <begin position="6"/>
        <end position="27"/>
    </location>
</feature>
<evidence type="ECO:0000256" key="2">
    <source>
        <dbReference type="ARBA" id="ARBA00022475"/>
    </source>
</evidence>
<comment type="subcellular location">
    <subcellularLocation>
        <location evidence="1">Cell membrane</location>
        <topology evidence="1">Multi-pass membrane protein</topology>
    </subcellularLocation>
</comment>
<evidence type="ECO:0000256" key="3">
    <source>
        <dbReference type="ARBA" id="ARBA00022692"/>
    </source>
</evidence>
<keyword evidence="3 6" id="KW-0812">Transmembrane</keyword>
<organism evidence="7 8">
    <name type="scientific">Gilvimarinus algae</name>
    <dbReference type="NCBI Taxonomy" id="3058037"/>
    <lineage>
        <taxon>Bacteria</taxon>
        <taxon>Pseudomonadati</taxon>
        <taxon>Pseudomonadota</taxon>
        <taxon>Gammaproteobacteria</taxon>
        <taxon>Cellvibrionales</taxon>
        <taxon>Cellvibrionaceae</taxon>
        <taxon>Gilvimarinus</taxon>
    </lineage>
</organism>
<evidence type="ECO:0000256" key="6">
    <source>
        <dbReference type="SAM" id="Phobius"/>
    </source>
</evidence>
<sequence>MVAGYLLYICVALATIALPGPAVMLTLNNAVQRGLPKALAGIFGISLGVLLVALISASGLGVIIETSAMAFTVIKIAGAAYLIYLGLRMLRVKSVHTSPLCDHGSSFAKCFGEGFLVSVTNPKAVVFFISILPQFVTPTESHSDQLVVLSLTFSVLVVLVHTAYALLASVIKSQLMSSAVRLVFSRISGGLFISFGLALVGASR</sequence>